<dbReference type="Gene3D" id="3.30.1490.480">
    <property type="entry name" value="Endolytic murein transglycosylase"/>
    <property type="match status" value="2"/>
</dbReference>
<evidence type="ECO:0000256" key="4">
    <source>
        <dbReference type="ARBA" id="ARBA00023136"/>
    </source>
</evidence>
<reference evidence="8 9" key="1">
    <citation type="submission" date="2017-09" db="EMBL/GenBank/DDBJ databases">
        <title>Depth-based differentiation of microbial function through sediment-hosted aquifers and enrichment of novel symbionts in the deep terrestrial subsurface.</title>
        <authorList>
            <person name="Probst A.J."/>
            <person name="Ladd B."/>
            <person name="Jarett J.K."/>
            <person name="Geller-Mcgrath D.E."/>
            <person name="Sieber C.M."/>
            <person name="Emerson J.B."/>
            <person name="Anantharaman K."/>
            <person name="Thomas B.C."/>
            <person name="Malmstrom R."/>
            <person name="Stieglmeier M."/>
            <person name="Klingl A."/>
            <person name="Woyke T."/>
            <person name="Ryan C.M."/>
            <person name="Banfield J.F."/>
        </authorList>
    </citation>
    <scope>NUCLEOTIDE SEQUENCE [LARGE SCALE GENOMIC DNA]</scope>
    <source>
        <strain evidence="8">CG23_combo_of_CG06-09_8_20_14_all_40_13</strain>
    </source>
</reference>
<keyword evidence="4 7" id="KW-0472">Membrane</keyword>
<dbReference type="GO" id="GO:0008932">
    <property type="term" value="F:lytic endotransglycosylase activity"/>
    <property type="evidence" value="ECO:0007669"/>
    <property type="project" value="UniProtKB-UniRule"/>
</dbReference>
<evidence type="ECO:0000256" key="3">
    <source>
        <dbReference type="ARBA" id="ARBA00022989"/>
    </source>
</evidence>
<keyword evidence="3 7" id="KW-1133">Transmembrane helix</keyword>
<evidence type="ECO:0000256" key="6">
    <source>
        <dbReference type="ARBA" id="ARBA00023316"/>
    </source>
</evidence>
<dbReference type="GO" id="GO:0005886">
    <property type="term" value="C:plasma membrane"/>
    <property type="evidence" value="ECO:0007669"/>
    <property type="project" value="UniProtKB-UniRule"/>
</dbReference>
<evidence type="ECO:0000256" key="5">
    <source>
        <dbReference type="ARBA" id="ARBA00023239"/>
    </source>
</evidence>
<feature type="site" description="Important for catalytic activity" evidence="7">
    <location>
        <position position="195"/>
    </location>
</feature>
<keyword evidence="1 7" id="KW-1003">Cell membrane</keyword>
<dbReference type="GO" id="GO:0009252">
    <property type="term" value="P:peptidoglycan biosynthetic process"/>
    <property type="evidence" value="ECO:0007669"/>
    <property type="project" value="UniProtKB-UniRule"/>
</dbReference>
<dbReference type="PANTHER" id="PTHR30518:SF2">
    <property type="entry name" value="ENDOLYTIC MUREIN TRANSGLYCOSYLASE"/>
    <property type="match status" value="1"/>
</dbReference>
<dbReference type="NCBIfam" id="TIGR00247">
    <property type="entry name" value="endolytic transglycosylase MltG"/>
    <property type="match status" value="1"/>
</dbReference>
<evidence type="ECO:0000256" key="7">
    <source>
        <dbReference type="HAMAP-Rule" id="MF_02065"/>
    </source>
</evidence>
<accession>A0A2G9YS54</accession>
<dbReference type="EC" id="4.2.2.29" evidence="7"/>
<proteinExistence type="inferred from homology"/>
<evidence type="ECO:0000313" key="8">
    <source>
        <dbReference type="EMBL" id="PIP21533.1"/>
    </source>
</evidence>
<name>A0A2G9YS54_9BACT</name>
<comment type="caution">
    <text evidence="8">The sequence shown here is derived from an EMBL/GenBank/DDBJ whole genome shotgun (WGS) entry which is preliminary data.</text>
</comment>
<dbReference type="PANTHER" id="PTHR30518">
    <property type="entry name" value="ENDOLYTIC MUREIN TRANSGLYCOSYLASE"/>
    <property type="match status" value="1"/>
</dbReference>
<protein>
    <recommendedName>
        <fullName evidence="7">Endolytic murein transglycosylase</fullName>
        <ecNumber evidence="7">4.2.2.29</ecNumber>
    </recommendedName>
    <alternativeName>
        <fullName evidence="7">Peptidoglycan lytic transglycosylase</fullName>
    </alternativeName>
    <alternativeName>
        <fullName evidence="7">Peptidoglycan polymerization terminase</fullName>
    </alternativeName>
</protein>
<evidence type="ECO:0000256" key="1">
    <source>
        <dbReference type="ARBA" id="ARBA00022475"/>
    </source>
</evidence>
<dbReference type="GO" id="GO:0071555">
    <property type="term" value="P:cell wall organization"/>
    <property type="evidence" value="ECO:0007669"/>
    <property type="project" value="UniProtKB-KW"/>
</dbReference>
<organism evidence="8 9">
    <name type="scientific">Candidatus Nealsonbacteria bacterium CG23_combo_of_CG06-09_8_20_14_all_40_13</name>
    <dbReference type="NCBI Taxonomy" id="1974724"/>
    <lineage>
        <taxon>Bacteria</taxon>
        <taxon>Candidatus Nealsoniibacteriota</taxon>
    </lineage>
</organism>
<dbReference type="EMBL" id="PCRM01000034">
    <property type="protein sequence ID" value="PIP21533.1"/>
    <property type="molecule type" value="Genomic_DNA"/>
</dbReference>
<dbReference type="Proteomes" id="UP000231567">
    <property type="component" value="Unassembled WGS sequence"/>
</dbReference>
<dbReference type="Pfam" id="PF02618">
    <property type="entry name" value="YceG"/>
    <property type="match status" value="1"/>
</dbReference>
<dbReference type="CDD" id="cd08010">
    <property type="entry name" value="MltG_like"/>
    <property type="match status" value="1"/>
</dbReference>
<evidence type="ECO:0000256" key="2">
    <source>
        <dbReference type="ARBA" id="ARBA00022692"/>
    </source>
</evidence>
<dbReference type="AlphaFoldDB" id="A0A2G9YS54"/>
<comment type="function">
    <text evidence="7">Functions as a peptidoglycan terminase that cleaves nascent peptidoglycan strands endolytically to terminate their elongation.</text>
</comment>
<dbReference type="InterPro" id="IPR003770">
    <property type="entry name" value="MLTG-like"/>
</dbReference>
<keyword evidence="5 7" id="KW-0456">Lyase</keyword>
<keyword evidence="6 7" id="KW-0961">Cell wall biogenesis/degradation</keyword>
<evidence type="ECO:0000313" key="9">
    <source>
        <dbReference type="Proteomes" id="UP000231567"/>
    </source>
</evidence>
<sequence length="311" mass="34836">MFKKILILILIIFFSAAVGLSFFILQEVKAPSSANYTAVNFEAKSGEHATVIAKNLEKNGLISSWWVFAVYAAVKGNNAKMKAGEYQFSPSQNMKEILNILVSGKVSEYQITIPEGWSNNQIAELLAKQKIVKAADFMAQAKDLEGYLFPDTYKLKPDSTSSEIIIKMKENFENKTKGLYLTKDSLILASIIEREAKHDEDRPKIAAVFQNRLAKNMKLEADPTVQYAKGSWDKITAADLKINSPYNTYENPGLPPTPICNPGLKSIQAALNPANVPYLYFFNLKDGSAIYSQTKEEHNLRLKEHQDDINN</sequence>
<keyword evidence="2 7" id="KW-0812">Transmembrane</keyword>
<dbReference type="HAMAP" id="MF_02065">
    <property type="entry name" value="MltG"/>
    <property type="match status" value="1"/>
</dbReference>
<comment type="catalytic activity">
    <reaction evidence="7">
        <text>a peptidoglycan chain = a peptidoglycan chain with N-acetyl-1,6-anhydromuramyl-[peptide] at the reducing end + a peptidoglycan chain with N-acetylglucosamine at the non-reducing end.</text>
        <dbReference type="EC" id="4.2.2.29"/>
    </reaction>
</comment>
<comment type="similarity">
    <text evidence="7">Belongs to the transglycosylase MltG family.</text>
</comment>
<gene>
    <name evidence="7" type="primary">mltG</name>
    <name evidence="8" type="ORF">COX39_02310</name>
</gene>